<dbReference type="EMBL" id="JBIQWL010000005">
    <property type="protein sequence ID" value="MFH8251667.1"/>
    <property type="molecule type" value="Genomic_DNA"/>
</dbReference>
<name>A0ABW7Q9W0_9MICO</name>
<gene>
    <name evidence="2" type="ORF">ACH3VR_14970</name>
</gene>
<dbReference type="SUPFAM" id="SSF159894">
    <property type="entry name" value="YgaC/TfoX-N like"/>
    <property type="match status" value="1"/>
</dbReference>
<sequence>MKDDAERERAHAIFDPIADEYLAKDGVDIGAMFGSEGLRVRGKVFAFIGWKGSLVAKVPEARADELEAAGTGERMEMRGRPAKEWVVVPTTRPEAWAPLMAEAYAYLDEITP</sequence>
<dbReference type="InterPro" id="IPR007076">
    <property type="entry name" value="TfoX_N"/>
</dbReference>
<dbReference type="Pfam" id="PF04993">
    <property type="entry name" value="TfoX_N"/>
    <property type="match status" value="1"/>
</dbReference>
<dbReference type="Proteomes" id="UP001610861">
    <property type="component" value="Unassembled WGS sequence"/>
</dbReference>
<accession>A0ABW7Q9W0</accession>
<dbReference type="Gene3D" id="3.30.1460.30">
    <property type="entry name" value="YgaC/TfoX-N like chaperone"/>
    <property type="match status" value="1"/>
</dbReference>
<keyword evidence="3" id="KW-1185">Reference proteome</keyword>
<comment type="caution">
    <text evidence="2">The sequence shown here is derived from an EMBL/GenBank/DDBJ whole genome shotgun (WGS) entry which is preliminary data.</text>
</comment>
<proteinExistence type="predicted"/>
<dbReference type="RefSeq" id="WP_397557117.1">
    <property type="nucleotide sequence ID" value="NZ_JBIQWL010000005.1"/>
</dbReference>
<organism evidence="2 3">
    <name type="scientific">Microbacterium alkaliflavum</name>
    <dbReference type="NCBI Taxonomy" id="3248839"/>
    <lineage>
        <taxon>Bacteria</taxon>
        <taxon>Bacillati</taxon>
        <taxon>Actinomycetota</taxon>
        <taxon>Actinomycetes</taxon>
        <taxon>Micrococcales</taxon>
        <taxon>Microbacteriaceae</taxon>
        <taxon>Microbacterium</taxon>
    </lineage>
</organism>
<reference evidence="2 3" key="1">
    <citation type="submission" date="2024-09" db="EMBL/GenBank/DDBJ databases">
        <authorList>
            <person name="Pan X."/>
        </authorList>
    </citation>
    <scope>NUCLEOTIDE SEQUENCE [LARGE SCALE GENOMIC DNA]</scope>
    <source>
        <strain evidence="2 3">B2969</strain>
    </source>
</reference>
<protein>
    <submittedName>
        <fullName evidence="2">TfoX/Sxy family protein</fullName>
    </submittedName>
</protein>
<evidence type="ECO:0000313" key="3">
    <source>
        <dbReference type="Proteomes" id="UP001610861"/>
    </source>
</evidence>
<evidence type="ECO:0000313" key="2">
    <source>
        <dbReference type="EMBL" id="MFH8251667.1"/>
    </source>
</evidence>
<feature type="domain" description="TfoX N-terminal" evidence="1">
    <location>
        <begin position="27"/>
        <end position="95"/>
    </location>
</feature>
<evidence type="ECO:0000259" key="1">
    <source>
        <dbReference type="Pfam" id="PF04993"/>
    </source>
</evidence>